<keyword evidence="5 6" id="KW-0408">Iron</keyword>
<dbReference type="RefSeq" id="XP_069229110.1">
    <property type="nucleotide sequence ID" value="XM_069373339.1"/>
</dbReference>
<comment type="similarity">
    <text evidence="2">Belongs to the cytochrome P450 family.</text>
</comment>
<feature type="transmembrane region" description="Helical" evidence="7">
    <location>
        <begin position="324"/>
        <end position="346"/>
    </location>
</feature>
<keyword evidence="7" id="KW-1133">Transmembrane helix</keyword>
<comment type="caution">
    <text evidence="8">The sequence shown here is derived from an EMBL/GenBank/DDBJ whole genome shotgun (WGS) entry which is preliminary data.</text>
</comment>
<dbReference type="Proteomes" id="UP000803884">
    <property type="component" value="Unassembled WGS sequence"/>
</dbReference>
<dbReference type="SUPFAM" id="SSF48264">
    <property type="entry name" value="Cytochrome P450"/>
    <property type="match status" value="1"/>
</dbReference>
<evidence type="ECO:0000256" key="6">
    <source>
        <dbReference type="PIRSR" id="PIRSR602403-1"/>
    </source>
</evidence>
<evidence type="ECO:0000256" key="3">
    <source>
        <dbReference type="ARBA" id="ARBA00022617"/>
    </source>
</evidence>
<sequence length="548" mass="60243">MQPHLRADTAGTSWPGSSLQLAAALLLAVILSLVANLLWTTREYHARIQNAQNTAKGKSSPVPVIPYTIPGLGSTISFSTQKVGTYWRWVFAECQRKGIDAVSILLNGKKTHFIATPDGVASTFKSRALTRFELDRQLGTNSLGMTKDDALRAFPSDLDPKESLTTERIHSNMLLSASAVNTLTSKFIEVFQQRLSNVKAGENGIEVNLYEWLREELFHASIVSLGGTKLLEMFPDISSDFWTWDEGLIGMLFGTPRLFAWSAYAARDCLVDKLSQWLSAGYAQPIDGSDPDWEPTFGARVMRKRHEYYAQQQMTLRGQASADLIFFGGILTNAIPAAGWMLAHILSPTNPPELRSWVMDEIQSARRPDGSLDVPLLASRPFLNSLFHEVLRVYVDLLIVRQADADAAIGPHAVRKNEMVMAPSWLSHRNPAHFAKPDAFDPARFLVEDPETGKLVFSTAGLGGKFFPFGGGHYMCPGRTFAKQEVLGAVAVLLLEFEVGVVEFVRSDGVGVGMGAEGFPGLKRGFAGNVVVGLEGDVRVRMRRRTSA</sequence>
<organism evidence="8 9">
    <name type="scientific">Cladosporium halotolerans</name>
    <dbReference type="NCBI Taxonomy" id="1052096"/>
    <lineage>
        <taxon>Eukaryota</taxon>
        <taxon>Fungi</taxon>
        <taxon>Dikarya</taxon>
        <taxon>Ascomycota</taxon>
        <taxon>Pezizomycotina</taxon>
        <taxon>Dothideomycetes</taxon>
        <taxon>Dothideomycetidae</taxon>
        <taxon>Cladosporiales</taxon>
        <taxon>Cladosporiaceae</taxon>
        <taxon>Cladosporium</taxon>
    </lineage>
</organism>
<protein>
    <recommendedName>
        <fullName evidence="10">Cytochrome P450</fullName>
    </recommendedName>
</protein>
<keyword evidence="4 6" id="KW-0479">Metal-binding</keyword>
<dbReference type="GeneID" id="96006177"/>
<evidence type="ECO:0000256" key="4">
    <source>
        <dbReference type="ARBA" id="ARBA00022723"/>
    </source>
</evidence>
<dbReference type="PANTHER" id="PTHR24304">
    <property type="entry name" value="CYTOCHROME P450 FAMILY 7"/>
    <property type="match status" value="1"/>
</dbReference>
<evidence type="ECO:0008006" key="10">
    <source>
        <dbReference type="Google" id="ProtNLM"/>
    </source>
</evidence>
<proteinExistence type="inferred from homology"/>
<feature type="transmembrane region" description="Helical" evidence="7">
    <location>
        <begin position="20"/>
        <end position="39"/>
    </location>
</feature>
<dbReference type="Gene3D" id="1.10.630.10">
    <property type="entry name" value="Cytochrome P450"/>
    <property type="match status" value="1"/>
</dbReference>
<evidence type="ECO:0000313" key="9">
    <source>
        <dbReference type="Proteomes" id="UP000803884"/>
    </source>
</evidence>
<dbReference type="EMBL" id="JAAQHG020000016">
    <property type="protein sequence ID" value="KAL1586005.1"/>
    <property type="molecule type" value="Genomic_DNA"/>
</dbReference>
<dbReference type="PRINTS" id="PR00465">
    <property type="entry name" value="EP450IV"/>
</dbReference>
<evidence type="ECO:0000256" key="7">
    <source>
        <dbReference type="SAM" id="Phobius"/>
    </source>
</evidence>
<dbReference type="AlphaFoldDB" id="A0AB34KMM1"/>
<reference evidence="8 9" key="1">
    <citation type="journal article" date="2020" name="Microbiol. Resour. Announc.">
        <title>Draft Genome Sequence of a Cladosporium Species Isolated from the Mesophotic Ascidian Didemnum maculosum.</title>
        <authorList>
            <person name="Gioti A."/>
            <person name="Siaperas R."/>
            <person name="Nikolaivits E."/>
            <person name="Le Goff G."/>
            <person name="Ouazzani J."/>
            <person name="Kotoulas G."/>
            <person name="Topakas E."/>
        </authorList>
    </citation>
    <scope>NUCLEOTIDE SEQUENCE [LARGE SCALE GENOMIC DNA]</scope>
    <source>
        <strain evidence="8 9">TM138-S3</strain>
    </source>
</reference>
<evidence type="ECO:0000256" key="1">
    <source>
        <dbReference type="ARBA" id="ARBA00001971"/>
    </source>
</evidence>
<dbReference type="InterPro" id="IPR050529">
    <property type="entry name" value="CYP450_sterol_14alpha_dmase"/>
</dbReference>
<dbReference type="CDD" id="cd11040">
    <property type="entry name" value="CYP7_CYP8-like"/>
    <property type="match status" value="1"/>
</dbReference>
<dbReference type="InterPro" id="IPR002403">
    <property type="entry name" value="Cyt_P450_E_grp-IV"/>
</dbReference>
<keyword evidence="7" id="KW-0472">Membrane</keyword>
<dbReference type="InterPro" id="IPR001128">
    <property type="entry name" value="Cyt_P450"/>
</dbReference>
<dbReference type="GO" id="GO:0020037">
    <property type="term" value="F:heme binding"/>
    <property type="evidence" value="ECO:0007669"/>
    <property type="project" value="InterPro"/>
</dbReference>
<dbReference type="Pfam" id="PF00067">
    <property type="entry name" value="p450"/>
    <property type="match status" value="1"/>
</dbReference>
<dbReference type="GO" id="GO:0008395">
    <property type="term" value="F:steroid hydroxylase activity"/>
    <property type="evidence" value="ECO:0007669"/>
    <property type="project" value="TreeGrafter"/>
</dbReference>
<accession>A0AB34KMM1</accession>
<evidence type="ECO:0000256" key="2">
    <source>
        <dbReference type="ARBA" id="ARBA00010617"/>
    </source>
</evidence>
<name>A0AB34KMM1_9PEZI</name>
<comment type="cofactor">
    <cofactor evidence="1 6">
        <name>heme</name>
        <dbReference type="ChEBI" id="CHEBI:30413"/>
    </cofactor>
</comment>
<gene>
    <name evidence="8" type="ORF">WHR41_04733</name>
</gene>
<dbReference type="GO" id="GO:0005506">
    <property type="term" value="F:iron ion binding"/>
    <property type="evidence" value="ECO:0007669"/>
    <property type="project" value="InterPro"/>
</dbReference>
<dbReference type="PANTHER" id="PTHR24304:SF2">
    <property type="entry name" value="24-HYDROXYCHOLESTEROL 7-ALPHA-HYDROXYLASE"/>
    <property type="match status" value="1"/>
</dbReference>
<dbReference type="InterPro" id="IPR036396">
    <property type="entry name" value="Cyt_P450_sf"/>
</dbReference>
<keyword evidence="9" id="KW-1185">Reference proteome</keyword>
<dbReference type="GO" id="GO:0016705">
    <property type="term" value="F:oxidoreductase activity, acting on paired donors, with incorporation or reduction of molecular oxygen"/>
    <property type="evidence" value="ECO:0007669"/>
    <property type="project" value="InterPro"/>
</dbReference>
<keyword evidence="3 6" id="KW-0349">Heme</keyword>
<evidence type="ECO:0000256" key="5">
    <source>
        <dbReference type="ARBA" id="ARBA00023004"/>
    </source>
</evidence>
<keyword evidence="7" id="KW-0812">Transmembrane</keyword>
<feature type="binding site" description="axial binding residue" evidence="6">
    <location>
        <position position="476"/>
    </location>
    <ligand>
        <name>heme</name>
        <dbReference type="ChEBI" id="CHEBI:30413"/>
    </ligand>
    <ligandPart>
        <name>Fe</name>
        <dbReference type="ChEBI" id="CHEBI:18248"/>
    </ligandPart>
</feature>
<evidence type="ECO:0000313" key="8">
    <source>
        <dbReference type="EMBL" id="KAL1586005.1"/>
    </source>
</evidence>